<accession>A0A840Y9U5</accession>
<organism evidence="1 2">
    <name type="scientific">Muricoccus pecuniae</name>
    <dbReference type="NCBI Taxonomy" id="693023"/>
    <lineage>
        <taxon>Bacteria</taxon>
        <taxon>Pseudomonadati</taxon>
        <taxon>Pseudomonadota</taxon>
        <taxon>Alphaproteobacteria</taxon>
        <taxon>Acetobacterales</taxon>
        <taxon>Roseomonadaceae</taxon>
        <taxon>Muricoccus</taxon>
    </lineage>
</organism>
<evidence type="ECO:0000313" key="2">
    <source>
        <dbReference type="Proteomes" id="UP000580654"/>
    </source>
</evidence>
<reference evidence="1 2" key="1">
    <citation type="submission" date="2020-08" db="EMBL/GenBank/DDBJ databases">
        <title>Genomic Encyclopedia of Type Strains, Phase IV (KMG-IV): sequencing the most valuable type-strain genomes for metagenomic binning, comparative biology and taxonomic classification.</title>
        <authorList>
            <person name="Goeker M."/>
        </authorList>
    </citation>
    <scope>NUCLEOTIDE SEQUENCE [LARGE SCALE GENOMIC DNA]</scope>
    <source>
        <strain evidence="1 2">DSM 25622</strain>
    </source>
</reference>
<dbReference type="AlphaFoldDB" id="A0A840Y9U5"/>
<protein>
    <submittedName>
        <fullName evidence="1">Uncharacterized protein</fullName>
    </submittedName>
</protein>
<gene>
    <name evidence="1" type="ORF">FHS87_003548</name>
</gene>
<sequence length="94" mass="9854">MAITTPGAAGATCRVTGGDGLNETVVTPAMVRIARSRRNVSIACTLPDGRTADRTISPSYSDYSYVQLPVGYLVDSLSGAMWTYPSEIGVEAVP</sequence>
<proteinExistence type="predicted"/>
<comment type="caution">
    <text evidence="1">The sequence shown here is derived from an EMBL/GenBank/DDBJ whole genome shotgun (WGS) entry which is preliminary data.</text>
</comment>
<evidence type="ECO:0000313" key="1">
    <source>
        <dbReference type="EMBL" id="MBB5695489.1"/>
    </source>
</evidence>
<name>A0A840Y9U5_9PROT</name>
<dbReference type="EMBL" id="JACIJD010000018">
    <property type="protein sequence ID" value="MBB5695489.1"/>
    <property type="molecule type" value="Genomic_DNA"/>
</dbReference>
<dbReference type="Proteomes" id="UP000580654">
    <property type="component" value="Unassembled WGS sequence"/>
</dbReference>
<keyword evidence="2" id="KW-1185">Reference proteome</keyword>
<dbReference type="RefSeq" id="WP_184520685.1">
    <property type="nucleotide sequence ID" value="NZ_JACIJD010000018.1"/>
</dbReference>